<keyword evidence="6" id="KW-1133">Transmembrane helix</keyword>
<evidence type="ECO:0000256" key="3">
    <source>
        <dbReference type="ARBA" id="ARBA00022679"/>
    </source>
</evidence>
<evidence type="ECO:0000256" key="1">
    <source>
        <dbReference type="ARBA" id="ARBA00000085"/>
    </source>
</evidence>
<dbReference type="InterPro" id="IPR003594">
    <property type="entry name" value="HATPase_dom"/>
</dbReference>
<keyword evidence="6" id="KW-0812">Transmembrane</keyword>
<feature type="transmembrane region" description="Helical" evidence="6">
    <location>
        <begin position="213"/>
        <end position="234"/>
    </location>
</feature>
<comment type="caution">
    <text evidence="9">The sequence shown here is derived from an EMBL/GenBank/DDBJ whole genome shotgun (WGS) entry which is preliminary data.</text>
</comment>
<feature type="transmembrane region" description="Helical" evidence="6">
    <location>
        <begin position="390"/>
        <end position="408"/>
    </location>
</feature>
<dbReference type="EC" id="2.7.13.3" evidence="2"/>
<feature type="transmembrane region" description="Helical" evidence="6">
    <location>
        <begin position="241"/>
        <end position="260"/>
    </location>
</feature>
<dbReference type="InterPro" id="IPR011623">
    <property type="entry name" value="7TMR_DISM_rcpt_extracell_dom1"/>
</dbReference>
<dbReference type="RefSeq" id="WP_310014024.1">
    <property type="nucleotide sequence ID" value="NZ_JAVDQT010000005.1"/>
</dbReference>
<dbReference type="PANTHER" id="PTHR24421">
    <property type="entry name" value="NITRATE/NITRITE SENSOR PROTEIN NARX-RELATED"/>
    <property type="match status" value="1"/>
</dbReference>
<keyword evidence="6" id="KW-0472">Membrane</keyword>
<evidence type="ECO:0000313" key="10">
    <source>
        <dbReference type="Proteomes" id="UP001184614"/>
    </source>
</evidence>
<organism evidence="9 10">
    <name type="scientific">Brucella pseudogrignonensis</name>
    <dbReference type="NCBI Taxonomy" id="419475"/>
    <lineage>
        <taxon>Bacteria</taxon>
        <taxon>Pseudomonadati</taxon>
        <taxon>Pseudomonadota</taxon>
        <taxon>Alphaproteobacteria</taxon>
        <taxon>Hyphomicrobiales</taxon>
        <taxon>Brucellaceae</taxon>
        <taxon>Brucella/Ochrobactrum group</taxon>
        <taxon>Brucella</taxon>
    </lineage>
</organism>
<comment type="catalytic activity">
    <reaction evidence="1">
        <text>ATP + protein L-histidine = ADP + protein N-phospho-L-histidine.</text>
        <dbReference type="EC" id="2.7.13.3"/>
    </reaction>
</comment>
<dbReference type="EMBL" id="JAVDQT010000005">
    <property type="protein sequence ID" value="MDR6433318.1"/>
    <property type="molecule type" value="Genomic_DNA"/>
</dbReference>
<feature type="transmembrane region" description="Helical" evidence="6">
    <location>
        <begin position="306"/>
        <end position="324"/>
    </location>
</feature>
<dbReference type="SUPFAM" id="SSF49785">
    <property type="entry name" value="Galactose-binding domain-like"/>
    <property type="match status" value="1"/>
</dbReference>
<feature type="domain" description="7TM-DISM receptor extracellular" evidence="8">
    <location>
        <begin position="221"/>
        <end position="397"/>
    </location>
</feature>
<reference evidence="9 10" key="1">
    <citation type="submission" date="2023-07" db="EMBL/GenBank/DDBJ databases">
        <title>Sorghum-associated microbial communities from plants grown in Nebraska, USA.</title>
        <authorList>
            <person name="Schachtman D."/>
        </authorList>
    </citation>
    <scope>NUCLEOTIDE SEQUENCE [LARGE SCALE GENOMIC DNA]</scope>
    <source>
        <strain evidence="9 10">DS1730</strain>
    </source>
</reference>
<evidence type="ECO:0000259" key="8">
    <source>
        <dbReference type="Pfam" id="PF07695"/>
    </source>
</evidence>
<dbReference type="InterPro" id="IPR050482">
    <property type="entry name" value="Sensor_HK_TwoCompSys"/>
</dbReference>
<dbReference type="InterPro" id="IPR008979">
    <property type="entry name" value="Galactose-bd-like_sf"/>
</dbReference>
<accession>A0ABU1MB98</accession>
<sequence>MPYQADLSQTRCFFTYPRHSYCAAARFVGVRWLFIVLFLCGLGPSAWAKEASDVPVCPVQIVGIQAAQSLENGQRPDNTGHWENVTLPDDWNWRHKEQADNIWYRISWRQDCEPAPEERIALLLRSIIMAGEIYINDHFLWRDEHLVEPLSRSMNMPRYWVLPDAWLQDGTNTIWIRVVGVKGQMLGLGPIAVGEATSLYPQYENLWWRNRTLYIANIIVSGVIGILFFCIWFVRRDHTAYGWYAFSSLFWVVFISNTLVTTPWPWPDTLTASRANVVALMLCVACFCMFVMRFGELFPRLYERTLWAFVAILVVASLFTPQAFFVYIQIAGVIIAAVFFLFNCIQFPLYAWQTKKPEHLMLGGCLLVLILTILHDIFMVFGLIPGDFTVLPYSNIVITLSLSGILGLRHAHNVRRIEQFNVELAESIDSARSELATTLEREYSLALSNTRLKDRLEIAHDLHDGLGGALVHMMASIEQGSGPVNRSQVVSMLKLIRDDLRQTIDSNSSPSIKVPATPIEWAAPLRHRFTALFDELDIAAEWSFPARWQKPPTTLQCLALARVVEEALTNVIKHSRAKHVIVRLKQSATNELTLEVEDDGAGFDVSAVQLASMSIGTRSMSMRIMRIGGRFSITSCPGKTTVLATFTL</sequence>
<evidence type="ECO:0000256" key="6">
    <source>
        <dbReference type="SAM" id="Phobius"/>
    </source>
</evidence>
<proteinExistence type="predicted"/>
<evidence type="ECO:0000256" key="4">
    <source>
        <dbReference type="ARBA" id="ARBA00022777"/>
    </source>
</evidence>
<dbReference type="SUPFAM" id="SSF55874">
    <property type="entry name" value="ATPase domain of HSP90 chaperone/DNA topoisomerase II/histidine kinase"/>
    <property type="match status" value="1"/>
</dbReference>
<feature type="transmembrane region" description="Helical" evidence="6">
    <location>
        <begin position="272"/>
        <end position="294"/>
    </location>
</feature>
<evidence type="ECO:0000313" key="9">
    <source>
        <dbReference type="EMBL" id="MDR6433318.1"/>
    </source>
</evidence>
<feature type="transmembrane region" description="Helical" evidence="6">
    <location>
        <begin position="330"/>
        <end position="352"/>
    </location>
</feature>
<feature type="transmembrane region" description="Helical" evidence="6">
    <location>
        <begin position="364"/>
        <end position="384"/>
    </location>
</feature>
<evidence type="ECO:0000256" key="5">
    <source>
        <dbReference type="ARBA" id="ARBA00023012"/>
    </source>
</evidence>
<evidence type="ECO:0000259" key="7">
    <source>
        <dbReference type="Pfam" id="PF02518"/>
    </source>
</evidence>
<keyword evidence="3" id="KW-0808">Transferase</keyword>
<dbReference type="Proteomes" id="UP001184614">
    <property type="component" value="Unassembled WGS sequence"/>
</dbReference>
<name>A0ABU1MB98_9HYPH</name>
<dbReference type="Pfam" id="PF02518">
    <property type="entry name" value="HATPase_c"/>
    <property type="match status" value="1"/>
</dbReference>
<dbReference type="InterPro" id="IPR036890">
    <property type="entry name" value="HATPase_C_sf"/>
</dbReference>
<keyword evidence="4 9" id="KW-0418">Kinase</keyword>
<evidence type="ECO:0000256" key="2">
    <source>
        <dbReference type="ARBA" id="ARBA00012438"/>
    </source>
</evidence>
<protein>
    <recommendedName>
        <fullName evidence="2">histidine kinase</fullName>
        <ecNumber evidence="2">2.7.13.3</ecNumber>
    </recommendedName>
</protein>
<gene>
    <name evidence="9" type="ORF">J2782_003064</name>
</gene>
<dbReference type="GO" id="GO:0016301">
    <property type="term" value="F:kinase activity"/>
    <property type="evidence" value="ECO:0007669"/>
    <property type="project" value="UniProtKB-KW"/>
</dbReference>
<feature type="domain" description="Histidine kinase/HSP90-like ATPase" evidence="7">
    <location>
        <begin position="559"/>
        <end position="642"/>
    </location>
</feature>
<keyword evidence="5" id="KW-0902">Two-component regulatory system</keyword>
<feature type="transmembrane region" description="Helical" evidence="6">
    <location>
        <begin position="23"/>
        <end position="42"/>
    </location>
</feature>
<dbReference type="Gene3D" id="3.30.565.10">
    <property type="entry name" value="Histidine kinase-like ATPase, C-terminal domain"/>
    <property type="match status" value="1"/>
</dbReference>
<dbReference type="CDD" id="cd16917">
    <property type="entry name" value="HATPase_UhpB-NarQ-NarX-like"/>
    <property type="match status" value="1"/>
</dbReference>
<dbReference type="PANTHER" id="PTHR24421:SF10">
    <property type="entry name" value="NITRATE_NITRITE SENSOR PROTEIN NARQ"/>
    <property type="match status" value="1"/>
</dbReference>
<keyword evidence="10" id="KW-1185">Reference proteome</keyword>
<dbReference type="Gene3D" id="2.60.120.260">
    <property type="entry name" value="Galactose-binding domain-like"/>
    <property type="match status" value="1"/>
</dbReference>
<dbReference type="Pfam" id="PF07695">
    <property type="entry name" value="7TMR-DISM_7TM"/>
    <property type="match status" value="1"/>
</dbReference>